<evidence type="ECO:0000313" key="7">
    <source>
        <dbReference type="Proteomes" id="UP000317650"/>
    </source>
</evidence>
<dbReference type="STRING" id="52838.A0A4S8JP89"/>
<proteinExistence type="inferred from homology"/>
<dbReference type="GO" id="GO:0030154">
    <property type="term" value="P:cell differentiation"/>
    <property type="evidence" value="ECO:0007669"/>
    <property type="project" value="UniProtKB-KW"/>
</dbReference>
<name>A0A4S8JP89_MUSBA</name>
<dbReference type="GO" id="GO:0009908">
    <property type="term" value="P:flower development"/>
    <property type="evidence" value="ECO:0007669"/>
    <property type="project" value="UniProtKB-KW"/>
</dbReference>
<dbReference type="InterPro" id="IPR040353">
    <property type="entry name" value="FLX/FLX-like"/>
</dbReference>
<evidence type="ECO:0000256" key="3">
    <source>
        <dbReference type="ARBA" id="ARBA00022782"/>
    </source>
</evidence>
<keyword evidence="3" id="KW-0221">Differentiation</keyword>
<protein>
    <submittedName>
        <fullName evidence="6">Uncharacterized protein</fullName>
    </submittedName>
</protein>
<evidence type="ECO:0000256" key="5">
    <source>
        <dbReference type="ARBA" id="ARBA00023089"/>
    </source>
</evidence>
<evidence type="ECO:0000256" key="2">
    <source>
        <dbReference type="ARBA" id="ARBA00022473"/>
    </source>
</evidence>
<sequence>MPPYLDHRDIVPIIIGSKSCIPPPHLRWPLPGPGLLQPDPFGPGIHPLPGAFPFDMLPPPEIMEQKLAVHDVEMQRLALENESFAATHYSLRKELSAAQQELQRLQTDMGAIRVIKSNS</sequence>
<reference evidence="6 7" key="1">
    <citation type="journal article" date="2019" name="Nat. Plants">
        <title>Genome sequencing of Musa balbisiana reveals subgenome evolution and function divergence in polyploid bananas.</title>
        <authorList>
            <person name="Yao X."/>
        </authorList>
    </citation>
    <scope>NUCLEOTIDE SEQUENCE [LARGE SCALE GENOMIC DNA]</scope>
    <source>
        <strain evidence="7">cv. DH-PKW</strain>
        <tissue evidence="6">Leaves</tissue>
    </source>
</reference>
<keyword evidence="7" id="KW-1185">Reference proteome</keyword>
<evidence type="ECO:0000256" key="4">
    <source>
        <dbReference type="ARBA" id="ARBA00023054"/>
    </source>
</evidence>
<organism evidence="6 7">
    <name type="scientific">Musa balbisiana</name>
    <name type="common">Banana</name>
    <dbReference type="NCBI Taxonomy" id="52838"/>
    <lineage>
        <taxon>Eukaryota</taxon>
        <taxon>Viridiplantae</taxon>
        <taxon>Streptophyta</taxon>
        <taxon>Embryophyta</taxon>
        <taxon>Tracheophyta</taxon>
        <taxon>Spermatophyta</taxon>
        <taxon>Magnoliopsida</taxon>
        <taxon>Liliopsida</taxon>
        <taxon>Zingiberales</taxon>
        <taxon>Musaceae</taxon>
        <taxon>Musa</taxon>
    </lineage>
</organism>
<accession>A0A4S8JP89</accession>
<dbReference type="AlphaFoldDB" id="A0A4S8JP89"/>
<keyword evidence="4" id="KW-0175">Coiled coil</keyword>
<keyword evidence="5" id="KW-0287">Flowering</keyword>
<dbReference type="PANTHER" id="PTHR33405">
    <property type="entry name" value="PROTEIN FLX-LIKE 2"/>
    <property type="match status" value="1"/>
</dbReference>
<evidence type="ECO:0000256" key="1">
    <source>
        <dbReference type="ARBA" id="ARBA00005405"/>
    </source>
</evidence>
<comment type="similarity">
    <text evidence="1">Belongs to the FLX family.</text>
</comment>
<gene>
    <name evidence="6" type="ORF">C4D60_Mb01t19060</name>
</gene>
<dbReference type="Proteomes" id="UP000317650">
    <property type="component" value="Chromosome 1"/>
</dbReference>
<dbReference type="PANTHER" id="PTHR33405:SF4">
    <property type="entry name" value="PROTEIN FLX-LIKE 2"/>
    <property type="match status" value="1"/>
</dbReference>
<keyword evidence="2" id="KW-0217">Developmental protein</keyword>
<evidence type="ECO:0000313" key="6">
    <source>
        <dbReference type="EMBL" id="THU63745.1"/>
    </source>
</evidence>
<dbReference type="EMBL" id="PYDT01000004">
    <property type="protein sequence ID" value="THU63745.1"/>
    <property type="molecule type" value="Genomic_DNA"/>
</dbReference>
<comment type="caution">
    <text evidence="6">The sequence shown here is derived from an EMBL/GenBank/DDBJ whole genome shotgun (WGS) entry which is preliminary data.</text>
</comment>